<evidence type="ECO:0000313" key="1">
    <source>
        <dbReference type="EMBL" id="TRY67595.1"/>
    </source>
</evidence>
<sequence length="147" mass="16677">MLGSNPTIQQDQKKKEKICHSKDLIEANIRCYSCAPCHEFEHFAGDLSYFERDCFLDRSCMKITGTARDEYGYEREVSVRGCPVISGLTNLEQGCTETSFQMLGIGWIQGNLCFCDGHLCNTSDWNTRISILVILSCLGLSLFWNKQ</sequence>
<reference evidence="1 2" key="1">
    <citation type="journal article" date="2018" name="Nat. Ecol. Evol.">
        <title>Genomic signatures of mitonuclear coevolution across populations of Tigriopus californicus.</title>
        <authorList>
            <person name="Barreto F.S."/>
            <person name="Watson E.T."/>
            <person name="Lima T.G."/>
            <person name="Willett C.S."/>
            <person name="Edmands S."/>
            <person name="Li W."/>
            <person name="Burton R.S."/>
        </authorList>
    </citation>
    <scope>NUCLEOTIDE SEQUENCE [LARGE SCALE GENOMIC DNA]</scope>
    <source>
        <strain evidence="1 2">San Diego</strain>
    </source>
</reference>
<name>A0A553NQ86_TIGCA</name>
<gene>
    <name evidence="1" type="ORF">TCAL_03460</name>
</gene>
<dbReference type="AlphaFoldDB" id="A0A553NQ86"/>
<dbReference type="EMBL" id="VCGU01000011">
    <property type="protein sequence ID" value="TRY67595.1"/>
    <property type="molecule type" value="Genomic_DNA"/>
</dbReference>
<dbReference type="Proteomes" id="UP000318571">
    <property type="component" value="Chromosome 4"/>
</dbReference>
<organism evidence="1 2">
    <name type="scientific">Tigriopus californicus</name>
    <name type="common">Marine copepod</name>
    <dbReference type="NCBI Taxonomy" id="6832"/>
    <lineage>
        <taxon>Eukaryota</taxon>
        <taxon>Metazoa</taxon>
        <taxon>Ecdysozoa</taxon>
        <taxon>Arthropoda</taxon>
        <taxon>Crustacea</taxon>
        <taxon>Multicrustacea</taxon>
        <taxon>Hexanauplia</taxon>
        <taxon>Copepoda</taxon>
        <taxon>Harpacticoida</taxon>
        <taxon>Harpacticidae</taxon>
        <taxon>Tigriopus</taxon>
    </lineage>
</organism>
<comment type="caution">
    <text evidence="1">The sequence shown here is derived from an EMBL/GenBank/DDBJ whole genome shotgun (WGS) entry which is preliminary data.</text>
</comment>
<proteinExistence type="predicted"/>
<keyword evidence="2" id="KW-1185">Reference proteome</keyword>
<accession>A0A553NQ86</accession>
<evidence type="ECO:0000313" key="2">
    <source>
        <dbReference type="Proteomes" id="UP000318571"/>
    </source>
</evidence>
<protein>
    <recommendedName>
        <fullName evidence="3">Protein quiver</fullName>
    </recommendedName>
</protein>
<dbReference type="OMA" id="EANIRCY"/>
<evidence type="ECO:0008006" key="3">
    <source>
        <dbReference type="Google" id="ProtNLM"/>
    </source>
</evidence>